<dbReference type="InterPro" id="IPR006680">
    <property type="entry name" value="Amidohydro-rel"/>
</dbReference>
<protein>
    <submittedName>
        <fullName evidence="4">Amidohydrolase</fullName>
    </submittedName>
</protein>
<proteinExistence type="predicted"/>
<reference evidence="5" key="1">
    <citation type="submission" date="2018-09" db="EMBL/GenBank/DDBJ databases">
        <authorList>
            <person name="Zhu H."/>
        </authorList>
    </citation>
    <scope>NUCLEOTIDE SEQUENCE [LARGE SCALE GENOMIC DNA]</scope>
    <source>
        <strain evidence="5">K1R23-30</strain>
    </source>
</reference>
<evidence type="ECO:0000259" key="3">
    <source>
        <dbReference type="Pfam" id="PF04909"/>
    </source>
</evidence>
<accession>A0A3A3FJS4</accession>
<dbReference type="PANTHER" id="PTHR21240">
    <property type="entry name" value="2-AMINO-3-CARBOXYLMUCONATE-6-SEMIALDEHYDE DECARBOXYLASE"/>
    <property type="match status" value="1"/>
</dbReference>
<dbReference type="OrthoDB" id="8617321at2"/>
<dbReference type="Proteomes" id="UP000265955">
    <property type="component" value="Unassembled WGS sequence"/>
</dbReference>
<dbReference type="GO" id="GO:0005737">
    <property type="term" value="C:cytoplasm"/>
    <property type="evidence" value="ECO:0007669"/>
    <property type="project" value="TreeGrafter"/>
</dbReference>
<gene>
    <name evidence="4" type="ORF">D3871_23860</name>
</gene>
<dbReference type="Gene3D" id="3.20.20.140">
    <property type="entry name" value="Metal-dependent hydrolases"/>
    <property type="match status" value="1"/>
</dbReference>
<dbReference type="GO" id="GO:0016787">
    <property type="term" value="F:hydrolase activity"/>
    <property type="evidence" value="ECO:0007669"/>
    <property type="project" value="UniProtKB-KW"/>
</dbReference>
<dbReference type="Pfam" id="PF04909">
    <property type="entry name" value="Amidohydro_2"/>
    <property type="match status" value="1"/>
</dbReference>
<name>A0A3A3FJS4_9BURK</name>
<dbReference type="InterPro" id="IPR032466">
    <property type="entry name" value="Metal_Hydrolase"/>
</dbReference>
<comment type="caution">
    <text evidence="4">The sequence shown here is derived from an EMBL/GenBank/DDBJ whole genome shotgun (WGS) entry which is preliminary data.</text>
</comment>
<keyword evidence="5" id="KW-1185">Reference proteome</keyword>
<evidence type="ECO:0000256" key="1">
    <source>
        <dbReference type="ARBA" id="ARBA00023239"/>
    </source>
</evidence>
<keyword evidence="1" id="KW-0456">Lyase</keyword>
<dbReference type="InterPro" id="IPR032465">
    <property type="entry name" value="ACMSD"/>
</dbReference>
<feature type="region of interest" description="Disordered" evidence="2">
    <location>
        <begin position="401"/>
        <end position="420"/>
    </location>
</feature>
<organism evidence="4 5">
    <name type="scientific">Noviherbaspirillum saxi</name>
    <dbReference type="NCBI Taxonomy" id="2320863"/>
    <lineage>
        <taxon>Bacteria</taxon>
        <taxon>Pseudomonadati</taxon>
        <taxon>Pseudomonadota</taxon>
        <taxon>Betaproteobacteria</taxon>
        <taxon>Burkholderiales</taxon>
        <taxon>Oxalobacteraceae</taxon>
        <taxon>Noviherbaspirillum</taxon>
    </lineage>
</organism>
<dbReference type="RefSeq" id="WP_119771630.1">
    <property type="nucleotide sequence ID" value="NZ_QYUO01000003.1"/>
</dbReference>
<dbReference type="SUPFAM" id="SSF51556">
    <property type="entry name" value="Metallo-dependent hydrolases"/>
    <property type="match status" value="1"/>
</dbReference>
<keyword evidence="4" id="KW-0378">Hydrolase</keyword>
<evidence type="ECO:0000313" key="5">
    <source>
        <dbReference type="Proteomes" id="UP000265955"/>
    </source>
</evidence>
<dbReference type="GO" id="GO:0019748">
    <property type="term" value="P:secondary metabolic process"/>
    <property type="evidence" value="ECO:0007669"/>
    <property type="project" value="TreeGrafter"/>
</dbReference>
<evidence type="ECO:0000313" key="4">
    <source>
        <dbReference type="EMBL" id="RJF91732.1"/>
    </source>
</evidence>
<sequence>MEMNDMILISVDDHVIEPPDLFKNHLSAADLERAPKMDTMKSGSDSWIYEGRRVPNFGLNAVVGRPPEEYGMEPASYSQIRKGTYLVQDRIDDMNVNGVLASINFPTFPSFGGTFFLQATDKDFTKKIISAYNDWHIDEWCGAAPGRFIPLAILPLWDIDACVAEAKRVAAKGCRTISFLDNPVPKGLPSVHSDHWDPLWKILEDNNIVVSIHIGSGAQVPYSSLDAPIDTWIVNMPMYIANATTDWLFSPVFKKFPNLNLALSEGGIGWIPYLLERADFTYKHHKAWTNCSFGDLLPSELFKRNFITCFIDDVFGLHNTHFMNVDKITWETDYPHSDSLWPDAPEHLWPTIKHLPTETIDKITHLNAMREFGFDPFKHLPREQCTVGALRALATHVDTRPVANMGGHNPSNRDGRPVTNGEVMKLFA</sequence>
<dbReference type="AlphaFoldDB" id="A0A3A3FJS4"/>
<dbReference type="GO" id="GO:0016831">
    <property type="term" value="F:carboxy-lyase activity"/>
    <property type="evidence" value="ECO:0007669"/>
    <property type="project" value="InterPro"/>
</dbReference>
<dbReference type="EMBL" id="QYUO01000003">
    <property type="protein sequence ID" value="RJF91732.1"/>
    <property type="molecule type" value="Genomic_DNA"/>
</dbReference>
<evidence type="ECO:0000256" key="2">
    <source>
        <dbReference type="SAM" id="MobiDB-lite"/>
    </source>
</evidence>
<dbReference type="PANTHER" id="PTHR21240:SF28">
    <property type="entry name" value="ISO-OROTATE DECARBOXYLASE (EUROFUNG)"/>
    <property type="match status" value="1"/>
</dbReference>
<feature type="domain" description="Amidohydrolase-related" evidence="3">
    <location>
        <begin position="89"/>
        <end position="374"/>
    </location>
</feature>